<name>A0A381NWM8_9ZZZZ</name>
<dbReference type="InterPro" id="IPR016160">
    <property type="entry name" value="Ald_DH_CS_CYS"/>
</dbReference>
<accession>A0A381NWM8</accession>
<feature type="non-terminal residue" evidence="3">
    <location>
        <position position="371"/>
    </location>
</feature>
<evidence type="ECO:0000256" key="1">
    <source>
        <dbReference type="ARBA" id="ARBA00023002"/>
    </source>
</evidence>
<dbReference type="InterPro" id="IPR029510">
    <property type="entry name" value="Ald_DH_CS_GLU"/>
</dbReference>
<reference evidence="3" key="1">
    <citation type="submission" date="2018-05" db="EMBL/GenBank/DDBJ databases">
        <authorList>
            <person name="Lanie J.A."/>
            <person name="Ng W.-L."/>
            <person name="Kazmierczak K.M."/>
            <person name="Andrzejewski T.M."/>
            <person name="Davidsen T.M."/>
            <person name="Wayne K.J."/>
            <person name="Tettelin H."/>
            <person name="Glass J.I."/>
            <person name="Rusch D."/>
            <person name="Podicherti R."/>
            <person name="Tsui H.-C.T."/>
            <person name="Winkler M.E."/>
        </authorList>
    </citation>
    <scope>NUCLEOTIDE SEQUENCE</scope>
</reference>
<gene>
    <name evidence="3" type="ORF">METZ01_LOCUS11701</name>
</gene>
<proteinExistence type="predicted"/>
<dbReference type="InterPro" id="IPR050740">
    <property type="entry name" value="Aldehyde_DH_Superfamily"/>
</dbReference>
<sequence>MDFGDLKMYIGGKLVNSINKSTQKIICPADESEIANIAWANSQDAESALNAAVIGFKTWSALTLDERNKWMNKLRNAILKNEELLRMAIIYEMGKTYDASYEDIEALINSLEFYPKAMKDHFNEKNIDDRENTHTHLMVSSPVGVSVAYLAWNFPLLNIAFKIGPALASGCSIIIKPSELSPVSAYLLGKIIYDINFPSGVINILCGNPEEVATTLSKSTIPRLVTMIGSTNTGKKVISDSSSSIKKLSMELGGNAPFIVFDDADFDSALDLAIGIKFGNSGQICVAANRFFIHEKIYNSFLKTYIDRVKKLKLGFGKNEKVDMGPLISKDSRNRIMKLVKDAIDNGACLEEGGKIPKRFKKGYWYEPTVL</sequence>
<protein>
    <recommendedName>
        <fullName evidence="2">Aldehyde dehydrogenase domain-containing protein</fullName>
    </recommendedName>
</protein>
<evidence type="ECO:0000259" key="2">
    <source>
        <dbReference type="Pfam" id="PF00171"/>
    </source>
</evidence>
<evidence type="ECO:0000313" key="3">
    <source>
        <dbReference type="EMBL" id="SUZ58847.1"/>
    </source>
</evidence>
<feature type="domain" description="Aldehyde dehydrogenase" evidence="2">
    <location>
        <begin position="21"/>
        <end position="371"/>
    </location>
</feature>
<dbReference type="SUPFAM" id="SSF53720">
    <property type="entry name" value="ALDH-like"/>
    <property type="match status" value="1"/>
</dbReference>
<dbReference type="InterPro" id="IPR016162">
    <property type="entry name" value="Ald_DH_N"/>
</dbReference>
<dbReference type="Gene3D" id="3.40.605.10">
    <property type="entry name" value="Aldehyde Dehydrogenase, Chain A, domain 1"/>
    <property type="match status" value="1"/>
</dbReference>
<dbReference type="GO" id="GO:0009450">
    <property type="term" value="P:gamma-aminobutyric acid catabolic process"/>
    <property type="evidence" value="ECO:0007669"/>
    <property type="project" value="TreeGrafter"/>
</dbReference>
<keyword evidence="1" id="KW-0560">Oxidoreductase</keyword>
<dbReference type="InterPro" id="IPR016161">
    <property type="entry name" value="Ald_DH/histidinol_DH"/>
</dbReference>
<dbReference type="InterPro" id="IPR016163">
    <property type="entry name" value="Ald_DH_C"/>
</dbReference>
<dbReference type="PANTHER" id="PTHR43353:SF5">
    <property type="entry name" value="SUCCINATE-SEMIALDEHYDE DEHYDROGENASE, MITOCHONDRIAL"/>
    <property type="match status" value="1"/>
</dbReference>
<dbReference type="EMBL" id="UINC01000644">
    <property type="protein sequence ID" value="SUZ58847.1"/>
    <property type="molecule type" value="Genomic_DNA"/>
</dbReference>
<dbReference type="InterPro" id="IPR015590">
    <property type="entry name" value="Aldehyde_DH_dom"/>
</dbReference>
<dbReference type="PROSITE" id="PS00070">
    <property type="entry name" value="ALDEHYDE_DEHYDR_CYS"/>
    <property type="match status" value="1"/>
</dbReference>
<dbReference type="Gene3D" id="3.40.309.10">
    <property type="entry name" value="Aldehyde Dehydrogenase, Chain A, domain 2"/>
    <property type="match status" value="1"/>
</dbReference>
<organism evidence="3">
    <name type="scientific">marine metagenome</name>
    <dbReference type="NCBI Taxonomy" id="408172"/>
    <lineage>
        <taxon>unclassified sequences</taxon>
        <taxon>metagenomes</taxon>
        <taxon>ecological metagenomes</taxon>
    </lineage>
</organism>
<dbReference type="GO" id="GO:0004777">
    <property type="term" value="F:succinate-semialdehyde dehydrogenase (NAD+) activity"/>
    <property type="evidence" value="ECO:0007669"/>
    <property type="project" value="TreeGrafter"/>
</dbReference>
<dbReference type="Pfam" id="PF00171">
    <property type="entry name" value="Aldedh"/>
    <property type="match status" value="1"/>
</dbReference>
<dbReference type="AlphaFoldDB" id="A0A381NWM8"/>
<dbReference type="PANTHER" id="PTHR43353">
    <property type="entry name" value="SUCCINATE-SEMIALDEHYDE DEHYDROGENASE, MITOCHONDRIAL"/>
    <property type="match status" value="1"/>
</dbReference>
<dbReference type="PROSITE" id="PS00687">
    <property type="entry name" value="ALDEHYDE_DEHYDR_GLU"/>
    <property type="match status" value="1"/>
</dbReference>